<keyword evidence="4" id="KW-1185">Reference proteome</keyword>
<evidence type="ECO:0000313" key="1">
    <source>
        <dbReference type="EMBL" id="GEP08094.1"/>
    </source>
</evidence>
<evidence type="ECO:0000313" key="4">
    <source>
        <dbReference type="Proteomes" id="UP001156856"/>
    </source>
</evidence>
<name>A0A512JDR3_9HYPH</name>
<gene>
    <name evidence="2" type="ORF">GCM10007888_32680</name>
    <name evidence="1" type="ORF">MOX02_61320</name>
</gene>
<reference evidence="4" key="2">
    <citation type="journal article" date="2019" name="Int. J. Syst. Evol. Microbiol.">
        <title>The Global Catalogue of Microorganisms (GCM) 10K type strain sequencing project: providing services to taxonomists for standard genome sequencing and annotation.</title>
        <authorList>
            <consortium name="The Broad Institute Genomics Platform"/>
            <consortium name="The Broad Institute Genome Sequencing Center for Infectious Disease"/>
            <person name="Wu L."/>
            <person name="Ma J."/>
        </authorList>
    </citation>
    <scope>NUCLEOTIDE SEQUENCE [LARGE SCALE GENOMIC DNA]</scope>
    <source>
        <strain evidence="4">NBRC 107715</strain>
    </source>
</reference>
<dbReference type="AlphaFoldDB" id="A0A512JDR3"/>
<reference evidence="1 3" key="3">
    <citation type="submission" date="2019-07" db="EMBL/GenBank/DDBJ databases">
        <title>Whole genome shotgun sequence of Methylobacterium oxalidis NBRC 107715.</title>
        <authorList>
            <person name="Hosoyama A."/>
            <person name="Uohara A."/>
            <person name="Ohji S."/>
            <person name="Ichikawa N."/>
        </authorList>
    </citation>
    <scope>NUCLEOTIDE SEQUENCE [LARGE SCALE GENOMIC DNA]</scope>
    <source>
        <strain evidence="1 3">NBRC 107715</strain>
    </source>
</reference>
<proteinExistence type="predicted"/>
<reference evidence="2" key="4">
    <citation type="submission" date="2023-01" db="EMBL/GenBank/DDBJ databases">
        <title>Draft genome sequence of Methylobacterium oxalidis strain NBRC 107715.</title>
        <authorList>
            <person name="Sun Q."/>
            <person name="Mori K."/>
        </authorList>
    </citation>
    <scope>NUCLEOTIDE SEQUENCE</scope>
    <source>
        <strain evidence="2">NBRC 107715</strain>
    </source>
</reference>
<accession>A0A512JDR3</accession>
<dbReference type="RefSeq" id="WP_147029475.1">
    <property type="nucleotide sequence ID" value="NZ_BJZU01000264.1"/>
</dbReference>
<comment type="caution">
    <text evidence="1">The sequence shown here is derived from an EMBL/GenBank/DDBJ whole genome shotgun (WGS) entry which is preliminary data.</text>
</comment>
<dbReference type="SUPFAM" id="SSF46955">
    <property type="entry name" value="Putative DNA-binding domain"/>
    <property type="match status" value="1"/>
</dbReference>
<dbReference type="OrthoDB" id="9800876at2"/>
<dbReference type="Gene3D" id="1.10.1660.10">
    <property type="match status" value="1"/>
</dbReference>
<evidence type="ECO:0008006" key="5">
    <source>
        <dbReference type="Google" id="ProtNLM"/>
    </source>
</evidence>
<sequence>MTPDDFCIRLGIERTTLQLWLDEGWLVPQHTDEDFGLSEMDLARARLVQHLGARAGVNAEGISIVLDLVDQIHGLRSMLRRVLRTPMEGS</sequence>
<dbReference type="Proteomes" id="UP000321960">
    <property type="component" value="Unassembled WGS sequence"/>
</dbReference>
<evidence type="ECO:0000313" key="2">
    <source>
        <dbReference type="EMBL" id="GLS64887.1"/>
    </source>
</evidence>
<dbReference type="EMBL" id="BSPK01000055">
    <property type="protein sequence ID" value="GLS64887.1"/>
    <property type="molecule type" value="Genomic_DNA"/>
</dbReference>
<dbReference type="Proteomes" id="UP001156856">
    <property type="component" value="Unassembled WGS sequence"/>
</dbReference>
<dbReference type="EMBL" id="BJZU01000264">
    <property type="protein sequence ID" value="GEP08094.1"/>
    <property type="molecule type" value="Genomic_DNA"/>
</dbReference>
<protein>
    <recommendedName>
        <fullName evidence="5">Chaperone modulatory protein CbpM</fullName>
    </recommendedName>
</protein>
<reference evidence="2" key="1">
    <citation type="journal article" date="2014" name="Int. J. Syst. Evol. Microbiol.">
        <title>Complete genome of a new Firmicutes species belonging to the dominant human colonic microbiota ('Ruminococcus bicirculans') reveals two chromosomes and a selective capacity to utilize plant glucans.</title>
        <authorList>
            <consortium name="NISC Comparative Sequencing Program"/>
            <person name="Wegmann U."/>
            <person name="Louis P."/>
            <person name="Goesmann A."/>
            <person name="Henrissat B."/>
            <person name="Duncan S.H."/>
            <person name="Flint H.J."/>
        </authorList>
    </citation>
    <scope>NUCLEOTIDE SEQUENCE</scope>
    <source>
        <strain evidence="2">NBRC 107715</strain>
    </source>
</reference>
<dbReference type="InterPro" id="IPR009061">
    <property type="entry name" value="DNA-bd_dom_put_sf"/>
</dbReference>
<dbReference type="Pfam" id="PF13591">
    <property type="entry name" value="MerR_2"/>
    <property type="match status" value="1"/>
</dbReference>
<organism evidence="1 3">
    <name type="scientific">Methylobacterium oxalidis</name>
    <dbReference type="NCBI Taxonomy" id="944322"/>
    <lineage>
        <taxon>Bacteria</taxon>
        <taxon>Pseudomonadati</taxon>
        <taxon>Pseudomonadota</taxon>
        <taxon>Alphaproteobacteria</taxon>
        <taxon>Hyphomicrobiales</taxon>
        <taxon>Methylobacteriaceae</taxon>
        <taxon>Methylobacterium</taxon>
    </lineage>
</organism>
<evidence type="ECO:0000313" key="3">
    <source>
        <dbReference type="Proteomes" id="UP000321960"/>
    </source>
</evidence>